<dbReference type="InterPro" id="IPR013655">
    <property type="entry name" value="PAS_fold_3"/>
</dbReference>
<evidence type="ECO:0000259" key="2">
    <source>
        <dbReference type="PROSITE" id="PS50112"/>
    </source>
</evidence>
<dbReference type="Gene3D" id="3.30.450.20">
    <property type="entry name" value="PAS domain"/>
    <property type="match status" value="2"/>
</dbReference>
<dbReference type="PANTHER" id="PTHR43156">
    <property type="entry name" value="STAGE II SPORULATION PROTEIN E-RELATED"/>
    <property type="match status" value="1"/>
</dbReference>
<keyword evidence="1" id="KW-0378">Hydrolase</keyword>
<dbReference type="SUPFAM" id="SSF55785">
    <property type="entry name" value="PYP-like sensor domain (PAS domain)"/>
    <property type="match status" value="2"/>
</dbReference>
<dbReference type="InterPro" id="IPR029016">
    <property type="entry name" value="GAF-like_dom_sf"/>
</dbReference>
<dbReference type="NCBIfam" id="TIGR00229">
    <property type="entry name" value="sensory_box"/>
    <property type="match status" value="1"/>
</dbReference>
<dbReference type="PROSITE" id="PS50112">
    <property type="entry name" value="PAS"/>
    <property type="match status" value="1"/>
</dbReference>
<protein>
    <submittedName>
        <fullName evidence="3">SpoIIE family protein phosphatase</fullName>
    </submittedName>
</protein>
<dbReference type="SMART" id="SM00091">
    <property type="entry name" value="PAS"/>
    <property type="match status" value="2"/>
</dbReference>
<gene>
    <name evidence="3" type="ORF">KCMC57_37450</name>
</gene>
<feature type="domain" description="PAS" evidence="2">
    <location>
        <begin position="135"/>
        <end position="205"/>
    </location>
</feature>
<dbReference type="InterPro" id="IPR035965">
    <property type="entry name" value="PAS-like_dom_sf"/>
</dbReference>
<accession>A0AB33K4G6</accession>
<reference evidence="3" key="1">
    <citation type="submission" date="2024-07" db="EMBL/GenBank/DDBJ databases">
        <title>Complete genome sequences of cellulolytic bacteria, Kitasatospora sp. CMC57 and Streptomyces sp. CMC78, isolated from Japanese agricultural soil.</title>
        <authorList>
            <person name="Hashimoto T."/>
            <person name="Ito M."/>
            <person name="Iwamoto M."/>
            <person name="Fukahori D."/>
            <person name="Shoda T."/>
            <person name="Sakoda M."/>
            <person name="Morohoshi T."/>
            <person name="Mitsuboshi M."/>
            <person name="Nishizawa T."/>
        </authorList>
    </citation>
    <scope>NUCLEOTIDE SEQUENCE</scope>
    <source>
        <strain evidence="3">CMC57</strain>
    </source>
</reference>
<dbReference type="InterPro" id="IPR036457">
    <property type="entry name" value="PPM-type-like_dom_sf"/>
</dbReference>
<organism evidence="3">
    <name type="scientific">Kitasatospora sp. CMC57</name>
    <dbReference type="NCBI Taxonomy" id="3231513"/>
    <lineage>
        <taxon>Bacteria</taxon>
        <taxon>Bacillati</taxon>
        <taxon>Actinomycetota</taxon>
        <taxon>Actinomycetes</taxon>
        <taxon>Kitasatosporales</taxon>
        <taxon>Streptomycetaceae</taxon>
        <taxon>Kitasatospora</taxon>
    </lineage>
</organism>
<dbReference type="Pfam" id="PF07228">
    <property type="entry name" value="SpoIIE"/>
    <property type="match status" value="1"/>
</dbReference>
<dbReference type="InterPro" id="IPR000014">
    <property type="entry name" value="PAS"/>
</dbReference>
<dbReference type="GO" id="GO:0016791">
    <property type="term" value="F:phosphatase activity"/>
    <property type="evidence" value="ECO:0007669"/>
    <property type="project" value="TreeGrafter"/>
</dbReference>
<dbReference type="RefSeq" id="WP_407989739.1">
    <property type="nucleotide sequence ID" value="NZ_AP035881.2"/>
</dbReference>
<evidence type="ECO:0000256" key="1">
    <source>
        <dbReference type="ARBA" id="ARBA00022801"/>
    </source>
</evidence>
<dbReference type="AlphaFoldDB" id="A0AB33K4G6"/>
<dbReference type="Pfam" id="PF08447">
    <property type="entry name" value="PAS_3"/>
    <property type="match status" value="1"/>
</dbReference>
<proteinExistence type="predicted"/>
<sequence>MPEPQLAPEVFDRAIVAIALTAGPEHQLAYRNEAFQELFGPRPLGVPVGELFAGPEREGFVGRLDQVLADGAARQVTTPVVVDRADGADRRYCVYSCSPVSSRYGPGVLIAVIDTTAQVRSTQDAERLSVERLHALERYEALMTAVSQLVWVARPDGSMTELVPGWERLTGHPWRDTMDERWLELVHPRDREGLLAQWSRAAEGEPSKFEYTYRLRFASGTYRHIAVRVVPVLRGGELVEWVGATADVEDRWRTRQRERLLVETTAVTGSSRPEDAFEAVTQLVVPDLTDACTVFLLAARQSTGRPDQVIGTRIASAARPGLPPLPALREQTFRLGPAALRAVVEQTPVLITFPAGEVPSGVVPEESAHWLAEAHATSLTLLPLVIDGTTVVLAAAATCQDGPPPGTGDIELLRDVLQRAQSALGQTLELQRTRQVALVLQRALLTDPPAVPGARITARYQPGNRAAEVGGDWYDAFLLPEGPVALTIGDVSGHDLTAATTMGQLRAMLRSLAYNRTGTQTPADVLTALDRAAGGLGVGTFATAVHLHLTRTGPGWRAAWSNAGHPPPLLLPATGEPRLLTAAEADVPLCVAPDEPRRTHHADIAPGDTLLLYTDGLVEVPGEDLTTGFDRLLAAAYQARELPLDDLCDLLLAQVPDTRDDIALLAFRALPPRP</sequence>
<dbReference type="SMART" id="SM00331">
    <property type="entry name" value="PP2C_SIG"/>
    <property type="match status" value="1"/>
</dbReference>
<name>A0AB33K4G6_9ACTN</name>
<dbReference type="Gene3D" id="3.30.450.40">
    <property type="match status" value="1"/>
</dbReference>
<dbReference type="InterPro" id="IPR001932">
    <property type="entry name" value="PPM-type_phosphatase-like_dom"/>
</dbReference>
<dbReference type="SUPFAM" id="SSF81606">
    <property type="entry name" value="PP2C-like"/>
    <property type="match status" value="1"/>
</dbReference>
<dbReference type="EMBL" id="AP035881">
    <property type="protein sequence ID" value="BFP47377.1"/>
    <property type="molecule type" value="Genomic_DNA"/>
</dbReference>
<dbReference type="Gene3D" id="3.60.40.10">
    <property type="entry name" value="PPM-type phosphatase domain"/>
    <property type="match status" value="1"/>
</dbReference>
<dbReference type="InterPro" id="IPR052016">
    <property type="entry name" value="Bact_Sigma-Reg"/>
</dbReference>
<dbReference type="PANTHER" id="PTHR43156:SF2">
    <property type="entry name" value="STAGE II SPORULATION PROTEIN E"/>
    <property type="match status" value="1"/>
</dbReference>
<dbReference type="CDD" id="cd00130">
    <property type="entry name" value="PAS"/>
    <property type="match status" value="1"/>
</dbReference>
<evidence type="ECO:0000313" key="3">
    <source>
        <dbReference type="EMBL" id="BFP47377.1"/>
    </source>
</evidence>